<comment type="function">
    <text evidence="1">Required for assembly of mitochondrial respiratory chain complexes.</text>
</comment>
<dbReference type="PANTHER" id="PTHR13891">
    <property type="entry name" value="CYTOCHROME C OXIDASE ASSEMBLY FACTOR 7"/>
    <property type="match status" value="1"/>
</dbReference>
<dbReference type="Gene3D" id="1.25.40.10">
    <property type="entry name" value="Tetratricopeptide repeat domain"/>
    <property type="match status" value="1"/>
</dbReference>
<dbReference type="InterPro" id="IPR040239">
    <property type="entry name" value="HcpB-like"/>
</dbReference>
<protein>
    <recommendedName>
        <fullName evidence="1">Cytochrome c oxidase assembly factor 7</fullName>
    </recommendedName>
</protein>
<evidence type="ECO:0000256" key="1">
    <source>
        <dbReference type="RuleBase" id="RU366075"/>
    </source>
</evidence>
<dbReference type="PANTHER" id="PTHR13891:SF1">
    <property type="entry name" value="CYTOCHROME C OXIDASE ASSEMBLY FACTOR 7"/>
    <property type="match status" value="1"/>
</dbReference>
<comment type="subcellular location">
    <subcellularLocation>
        <location evidence="1">Mitochondrion intermembrane space</location>
    </subcellularLocation>
</comment>
<keyword evidence="3" id="KW-1185">Reference proteome</keyword>
<evidence type="ECO:0000313" key="3">
    <source>
        <dbReference type="Proteomes" id="UP000314982"/>
    </source>
</evidence>
<proteinExistence type="inferred from homology"/>
<dbReference type="GeneTree" id="ENSGT00390000004835"/>
<reference evidence="3" key="1">
    <citation type="submission" date="2018-06" db="EMBL/GenBank/DDBJ databases">
        <title>Genome assembly of Danube salmon.</title>
        <authorList>
            <person name="Macqueen D.J."/>
            <person name="Gundappa M.K."/>
        </authorList>
    </citation>
    <scope>NUCLEOTIDE SEQUENCE [LARGE SCALE GENOMIC DNA]</scope>
</reference>
<reference evidence="2" key="3">
    <citation type="submission" date="2025-09" db="UniProtKB">
        <authorList>
            <consortium name="Ensembl"/>
        </authorList>
    </citation>
    <scope>IDENTIFICATION</scope>
</reference>
<dbReference type="STRING" id="62062.ENSHHUP00000005054"/>
<dbReference type="SUPFAM" id="SSF81901">
    <property type="entry name" value="HCP-like"/>
    <property type="match status" value="1"/>
</dbReference>
<accession>A0A4W5JYX8</accession>
<sequence>TARLINFEDEKEVKQYLDNIGVEFSYQCYREKDPEGCQRLSTTQVLKHNCEMNKHGEGFYKLGAYYVQGKGEVADNLKMAYSCFMTAYSSGGKKSVDACQNVGLLTDDGGETLKDSLMCMMVKKKIQKKSCFFLCIIFYQI</sequence>
<dbReference type="Proteomes" id="UP000314982">
    <property type="component" value="Unassembled WGS sequence"/>
</dbReference>
<organism evidence="2 3">
    <name type="scientific">Hucho hucho</name>
    <name type="common">huchen</name>
    <dbReference type="NCBI Taxonomy" id="62062"/>
    <lineage>
        <taxon>Eukaryota</taxon>
        <taxon>Metazoa</taxon>
        <taxon>Chordata</taxon>
        <taxon>Craniata</taxon>
        <taxon>Vertebrata</taxon>
        <taxon>Euteleostomi</taxon>
        <taxon>Actinopterygii</taxon>
        <taxon>Neopterygii</taxon>
        <taxon>Teleostei</taxon>
        <taxon>Protacanthopterygii</taxon>
        <taxon>Salmoniformes</taxon>
        <taxon>Salmonidae</taxon>
        <taxon>Salmoninae</taxon>
        <taxon>Hucho</taxon>
    </lineage>
</organism>
<comment type="similarity">
    <text evidence="1">Belongs to the hcp beta-lactamase family.</text>
</comment>
<dbReference type="GO" id="GO:0005758">
    <property type="term" value="C:mitochondrial intermembrane space"/>
    <property type="evidence" value="ECO:0007669"/>
    <property type="project" value="UniProtKB-SubCell"/>
</dbReference>
<dbReference type="Ensembl" id="ENSHHUT00000005219.1">
    <property type="protein sequence ID" value="ENSHHUP00000005054.1"/>
    <property type="gene ID" value="ENSHHUG00000003072.1"/>
</dbReference>
<reference evidence="2" key="2">
    <citation type="submission" date="2025-08" db="UniProtKB">
        <authorList>
            <consortium name="Ensembl"/>
        </authorList>
    </citation>
    <scope>IDENTIFICATION</scope>
</reference>
<name>A0A4W5JYX8_9TELE</name>
<dbReference type="AlphaFoldDB" id="A0A4W5JYX8"/>
<dbReference type="InterPro" id="IPR011990">
    <property type="entry name" value="TPR-like_helical_dom_sf"/>
</dbReference>
<evidence type="ECO:0000313" key="2">
    <source>
        <dbReference type="Ensembl" id="ENSHHUP00000005054.1"/>
    </source>
</evidence>